<sequence length="102" mass="11718">MRGPGRFKRTGVCFFENRSVTLKMCLVKDDTCNKLDKGYVGEFNSTGSLMLYSFIYAALCGNGKFYADEKTRVAVNTVLRKRCKNQMNPFVVFLDNFPCWMI</sequence>
<dbReference type="OrthoDB" id="10566283at2759"/>
<gene>
    <name evidence="1" type="ORF">F444_19722</name>
</gene>
<dbReference type="Proteomes" id="UP000028582">
    <property type="component" value="Unassembled WGS sequence"/>
</dbReference>
<proteinExistence type="predicted"/>
<evidence type="ECO:0000313" key="1">
    <source>
        <dbReference type="EMBL" id="ETO62359.1"/>
    </source>
</evidence>
<protein>
    <submittedName>
        <fullName evidence="1">Uncharacterized protein</fullName>
    </submittedName>
</protein>
<organism evidence="1 2">
    <name type="scientific">Phytophthora nicotianae P1976</name>
    <dbReference type="NCBI Taxonomy" id="1317066"/>
    <lineage>
        <taxon>Eukaryota</taxon>
        <taxon>Sar</taxon>
        <taxon>Stramenopiles</taxon>
        <taxon>Oomycota</taxon>
        <taxon>Peronosporomycetes</taxon>
        <taxon>Peronosporales</taxon>
        <taxon>Peronosporaceae</taxon>
        <taxon>Phytophthora</taxon>
    </lineage>
</organism>
<accession>A0A080Z6U8</accession>
<comment type="caution">
    <text evidence="1">The sequence shown here is derived from an EMBL/GenBank/DDBJ whole genome shotgun (WGS) entry which is preliminary data.</text>
</comment>
<dbReference type="EMBL" id="ANJA01003610">
    <property type="protein sequence ID" value="ETO62359.1"/>
    <property type="molecule type" value="Genomic_DNA"/>
</dbReference>
<evidence type="ECO:0000313" key="2">
    <source>
        <dbReference type="Proteomes" id="UP000028582"/>
    </source>
</evidence>
<dbReference type="AlphaFoldDB" id="A0A080Z6U8"/>
<reference evidence="1 2" key="1">
    <citation type="submission" date="2013-11" db="EMBL/GenBank/DDBJ databases">
        <title>The Genome Sequence of Phytophthora parasitica P1976.</title>
        <authorList>
            <consortium name="The Broad Institute Genomics Platform"/>
            <person name="Russ C."/>
            <person name="Tyler B."/>
            <person name="Panabieres F."/>
            <person name="Shan W."/>
            <person name="Tripathy S."/>
            <person name="Grunwald N."/>
            <person name="Machado M."/>
            <person name="Johnson C.S."/>
            <person name="Walker B."/>
            <person name="Young S."/>
            <person name="Zeng Q."/>
            <person name="Gargeya S."/>
            <person name="Fitzgerald M."/>
            <person name="Haas B."/>
            <person name="Abouelleil A."/>
            <person name="Allen A.W."/>
            <person name="Alvarado L."/>
            <person name="Arachchi H.M."/>
            <person name="Berlin A.M."/>
            <person name="Chapman S.B."/>
            <person name="Gainer-Dewar J."/>
            <person name="Goldberg J."/>
            <person name="Griggs A."/>
            <person name="Gujja S."/>
            <person name="Hansen M."/>
            <person name="Howarth C."/>
            <person name="Imamovic A."/>
            <person name="Ireland A."/>
            <person name="Larimer J."/>
            <person name="McCowan C."/>
            <person name="Murphy C."/>
            <person name="Pearson M."/>
            <person name="Poon T.W."/>
            <person name="Priest M."/>
            <person name="Roberts A."/>
            <person name="Saif S."/>
            <person name="Shea T."/>
            <person name="Sisk P."/>
            <person name="Sykes S."/>
            <person name="Wortman J."/>
            <person name="Nusbaum C."/>
            <person name="Birren B."/>
        </authorList>
    </citation>
    <scope>NUCLEOTIDE SEQUENCE [LARGE SCALE GENOMIC DNA]</scope>
    <source>
        <strain evidence="1 2">P1976</strain>
    </source>
</reference>
<name>A0A080Z6U8_PHYNI</name>